<evidence type="ECO:0000313" key="1">
    <source>
        <dbReference type="EMBL" id="KGF87462.1"/>
    </source>
</evidence>
<dbReference type="STRING" id="59925.EU91_1192"/>
<sequence length="48" mass="5787">MKNLLHFSTSIITIKHKFINIVWEILLLINNINLKYQNNLFTLNKNIF</sequence>
<accession>A0A0A1ZD11</accession>
<gene>
    <name evidence="1" type="ORF">EU91_1192</name>
</gene>
<dbReference type="Proteomes" id="UP000030598">
    <property type="component" value="Unassembled WGS sequence"/>
</dbReference>
<name>A0A0A1ZD11_PROMR</name>
<organism evidence="1 2">
    <name type="scientific">Prochlorococcus marinus str. GP2</name>
    <dbReference type="NCBI Taxonomy" id="59925"/>
    <lineage>
        <taxon>Bacteria</taxon>
        <taxon>Bacillati</taxon>
        <taxon>Cyanobacteriota</taxon>
        <taxon>Cyanophyceae</taxon>
        <taxon>Synechococcales</taxon>
        <taxon>Prochlorococcaceae</taxon>
        <taxon>Prochlorococcus</taxon>
    </lineage>
</organism>
<dbReference type="AlphaFoldDB" id="A0A0A1ZD11"/>
<comment type="caution">
    <text evidence="1">The sequence shown here is derived from an EMBL/GenBank/DDBJ whole genome shotgun (WGS) entry which is preliminary data.</text>
</comment>
<evidence type="ECO:0000313" key="2">
    <source>
        <dbReference type="Proteomes" id="UP000030598"/>
    </source>
</evidence>
<protein>
    <submittedName>
        <fullName evidence="1">Uncharacterized protein</fullName>
    </submittedName>
</protein>
<dbReference type="EMBL" id="JNAH01000005">
    <property type="protein sequence ID" value="KGF87462.1"/>
    <property type="molecule type" value="Genomic_DNA"/>
</dbReference>
<reference evidence="2" key="1">
    <citation type="journal article" date="2014" name="Sci. Data">
        <title>Genomes of diverse isolates of the marine cyanobacterium Prochlorococcus.</title>
        <authorList>
            <person name="Biller S."/>
            <person name="Berube P."/>
            <person name="Thompson J."/>
            <person name="Kelly L."/>
            <person name="Roggensack S."/>
            <person name="Awad L."/>
            <person name="Roache-Johnson K."/>
            <person name="Ding H."/>
            <person name="Giovannoni S.J."/>
            <person name="Moore L.R."/>
            <person name="Chisholm S.W."/>
        </authorList>
    </citation>
    <scope>NUCLEOTIDE SEQUENCE [LARGE SCALE GENOMIC DNA]</scope>
    <source>
        <strain evidence="2">GP2</strain>
    </source>
</reference>
<proteinExistence type="predicted"/>